<sequence>MSPRPPTGRWLALGAVDERFWAPTRAVLATIEPAFADTRFPGLGNQLRHGDELHALLHRTFATRDRTPGSCCSPEPTHRSARSARSPRWPRTATWVRTLDGERHVVFPVRRDGEAMGQLRNSAPTWKGV</sequence>
<evidence type="ECO:0000313" key="3">
    <source>
        <dbReference type="Proteomes" id="UP000545493"/>
    </source>
</evidence>
<comment type="caution">
    <text evidence="2">The sequence shown here is derived from an EMBL/GenBank/DDBJ whole genome shotgun (WGS) entry which is preliminary data.</text>
</comment>
<evidence type="ECO:0000313" key="2">
    <source>
        <dbReference type="EMBL" id="NIJ09681.1"/>
    </source>
</evidence>
<name>A0A7X5UKH5_9PSEU</name>
<reference evidence="2 3" key="1">
    <citation type="submission" date="2020-03" db="EMBL/GenBank/DDBJ databases">
        <title>Sequencing the genomes of 1000 actinobacteria strains.</title>
        <authorList>
            <person name="Klenk H.-P."/>
        </authorList>
    </citation>
    <scope>NUCLEOTIDE SEQUENCE [LARGE SCALE GENOMIC DNA]</scope>
    <source>
        <strain evidence="2 3">DSM 45685</strain>
    </source>
</reference>
<dbReference type="SUPFAM" id="SSF89796">
    <property type="entry name" value="CoA-transferase family III (CaiB/BaiF)"/>
    <property type="match status" value="1"/>
</dbReference>
<keyword evidence="3" id="KW-1185">Reference proteome</keyword>
<dbReference type="AlphaFoldDB" id="A0A7X5UKH5"/>
<feature type="region of interest" description="Disordered" evidence="1">
    <location>
        <begin position="64"/>
        <end position="89"/>
    </location>
</feature>
<protein>
    <submittedName>
        <fullName evidence="2">Uncharacterized protein</fullName>
    </submittedName>
</protein>
<accession>A0A7X5UKH5</accession>
<dbReference type="InterPro" id="IPR023606">
    <property type="entry name" value="CoA-Trfase_III_dom_1_sf"/>
</dbReference>
<organism evidence="2 3">
    <name type="scientific">Saccharomonospora amisosensis</name>
    <dbReference type="NCBI Taxonomy" id="1128677"/>
    <lineage>
        <taxon>Bacteria</taxon>
        <taxon>Bacillati</taxon>
        <taxon>Actinomycetota</taxon>
        <taxon>Actinomycetes</taxon>
        <taxon>Pseudonocardiales</taxon>
        <taxon>Pseudonocardiaceae</taxon>
        <taxon>Saccharomonospora</taxon>
    </lineage>
</organism>
<dbReference type="RefSeq" id="WP_112276304.1">
    <property type="nucleotide sequence ID" value="NZ_JAAOYM010000001.1"/>
</dbReference>
<evidence type="ECO:0000256" key="1">
    <source>
        <dbReference type="SAM" id="MobiDB-lite"/>
    </source>
</evidence>
<gene>
    <name evidence="2" type="ORF">FHU38_000025</name>
</gene>
<dbReference type="Proteomes" id="UP000545493">
    <property type="component" value="Unassembled WGS sequence"/>
</dbReference>
<proteinExistence type="predicted"/>
<dbReference type="EMBL" id="JAAOYM010000001">
    <property type="protein sequence ID" value="NIJ09681.1"/>
    <property type="molecule type" value="Genomic_DNA"/>
</dbReference>